<keyword evidence="1" id="KW-0378">Hydrolase</keyword>
<name>A0ACC6NYG0_9BURK</name>
<keyword evidence="1" id="KW-0645">Protease</keyword>
<sequence>MSTSSTPAAPAATPIKPYLLRAWHEWCTDNGRTPYMAVFVDQYVDVPREFVKDQAIVLNVGYVATDGLKIDNDYVHFKARFSGQVREIWVPVSHVTAIFARETQEGMEFARPTPEELAALARPGASTSATASAPPAAQKPAAPKPAGGLRIVK</sequence>
<proteinExistence type="predicted"/>
<accession>A0ACC6NYG0</accession>
<comment type="caution">
    <text evidence="1">The sequence shown here is derived from an EMBL/GenBank/DDBJ whole genome shotgun (WGS) entry which is preliminary data.</text>
</comment>
<reference evidence="1" key="1">
    <citation type="submission" date="2023-10" db="EMBL/GenBank/DDBJ databases">
        <title>Amphibacter perezi, gen. nov., sp. nov. a novel taxa of the family Comamonadaceae, class Betaproteobacteria isolated from the skin microbiota of Pelophylax perezi from different populations.</title>
        <authorList>
            <person name="Costa S."/>
            <person name="Proenca D.N."/>
            <person name="Lopes I."/>
            <person name="Morais P.V."/>
        </authorList>
    </citation>
    <scope>NUCLEOTIDE SEQUENCE</scope>
    <source>
        <strain evidence="1">SL12-8</strain>
    </source>
</reference>
<dbReference type="Proteomes" id="UP001364695">
    <property type="component" value="Unassembled WGS sequence"/>
</dbReference>
<dbReference type="EMBL" id="JAWDIE010000001">
    <property type="protein sequence ID" value="MEJ7137013.1"/>
    <property type="molecule type" value="Genomic_DNA"/>
</dbReference>
<keyword evidence="2" id="KW-1185">Reference proteome</keyword>
<organism evidence="1 2">
    <name type="scientific">Amphibiibacter pelophylacis</name>
    <dbReference type="NCBI Taxonomy" id="1799477"/>
    <lineage>
        <taxon>Bacteria</taxon>
        <taxon>Pseudomonadati</taxon>
        <taxon>Pseudomonadota</taxon>
        <taxon>Betaproteobacteria</taxon>
        <taxon>Burkholderiales</taxon>
        <taxon>Sphaerotilaceae</taxon>
        <taxon>Amphibiibacter</taxon>
    </lineage>
</organism>
<evidence type="ECO:0000313" key="1">
    <source>
        <dbReference type="EMBL" id="MEJ7137013.1"/>
    </source>
</evidence>
<evidence type="ECO:0000313" key="2">
    <source>
        <dbReference type="Proteomes" id="UP001364695"/>
    </source>
</evidence>
<protein>
    <submittedName>
        <fullName evidence="1">ClpXP protease specificity-enhancing factor</fullName>
    </submittedName>
</protein>
<gene>
    <name evidence="1" type="ORF">RV045_01025</name>
</gene>